<evidence type="ECO:0000313" key="4">
    <source>
        <dbReference type="Proteomes" id="UP000264071"/>
    </source>
</evidence>
<gene>
    <name evidence="3" type="ORF">DGD08_16260</name>
</gene>
<evidence type="ECO:0000259" key="2">
    <source>
        <dbReference type="Pfam" id="PF13439"/>
    </source>
</evidence>
<protein>
    <submittedName>
        <fullName evidence="3">Glycosyltransferase family 1 protein</fullName>
    </submittedName>
</protein>
<dbReference type="Pfam" id="PF13439">
    <property type="entry name" value="Glyco_transf_4"/>
    <property type="match status" value="1"/>
</dbReference>
<feature type="domain" description="Glycosyltransferase subfamily 4-like N-terminal" evidence="2">
    <location>
        <begin position="14"/>
        <end position="182"/>
    </location>
</feature>
<feature type="domain" description="Glycosyl transferase family 1" evidence="1">
    <location>
        <begin position="196"/>
        <end position="356"/>
    </location>
</feature>
<keyword evidence="3" id="KW-0808">Transferase</keyword>
<dbReference type="Gene3D" id="3.40.50.2000">
    <property type="entry name" value="Glycogen Phosphorylase B"/>
    <property type="match status" value="2"/>
</dbReference>
<dbReference type="Proteomes" id="UP000264071">
    <property type="component" value="Unassembled WGS sequence"/>
</dbReference>
<accession>A0A3D4VCA1</accession>
<dbReference type="AlphaFoldDB" id="A0A3D4VCA1"/>
<reference evidence="3 4" key="1">
    <citation type="journal article" date="2018" name="Nat. Biotechnol.">
        <title>A standardized bacterial taxonomy based on genome phylogeny substantially revises the tree of life.</title>
        <authorList>
            <person name="Parks D.H."/>
            <person name="Chuvochina M."/>
            <person name="Waite D.W."/>
            <person name="Rinke C."/>
            <person name="Skarshewski A."/>
            <person name="Chaumeil P.A."/>
            <person name="Hugenholtz P."/>
        </authorList>
    </citation>
    <scope>NUCLEOTIDE SEQUENCE [LARGE SCALE GENOMIC DNA]</scope>
    <source>
        <strain evidence="3">UBA8844</strain>
    </source>
</reference>
<evidence type="ECO:0000313" key="3">
    <source>
        <dbReference type="EMBL" id="HCT58760.1"/>
    </source>
</evidence>
<dbReference type="PANTHER" id="PTHR45947:SF3">
    <property type="entry name" value="SULFOQUINOVOSYL TRANSFERASE SQD2"/>
    <property type="match status" value="1"/>
</dbReference>
<name>A0A3D4VCA1_9BACT</name>
<dbReference type="PANTHER" id="PTHR45947">
    <property type="entry name" value="SULFOQUINOVOSYL TRANSFERASE SQD2"/>
    <property type="match status" value="1"/>
</dbReference>
<dbReference type="Pfam" id="PF00534">
    <property type="entry name" value="Glycos_transf_1"/>
    <property type="match status" value="1"/>
</dbReference>
<dbReference type="EMBL" id="DPIY01000011">
    <property type="protein sequence ID" value="HCT58760.1"/>
    <property type="molecule type" value="Genomic_DNA"/>
</dbReference>
<dbReference type="InterPro" id="IPR050194">
    <property type="entry name" value="Glycosyltransferase_grp1"/>
</dbReference>
<organism evidence="3 4">
    <name type="scientific">Gemmatimonas aurantiaca</name>
    <dbReference type="NCBI Taxonomy" id="173480"/>
    <lineage>
        <taxon>Bacteria</taxon>
        <taxon>Pseudomonadati</taxon>
        <taxon>Gemmatimonadota</taxon>
        <taxon>Gemmatimonadia</taxon>
        <taxon>Gemmatimonadales</taxon>
        <taxon>Gemmatimonadaceae</taxon>
        <taxon>Gemmatimonas</taxon>
    </lineage>
</organism>
<comment type="caution">
    <text evidence="3">The sequence shown here is derived from an EMBL/GenBank/DDBJ whole genome shotgun (WGS) entry which is preliminary data.</text>
</comment>
<sequence>MRLLVCTDTYPPLINGVSVVTALTVEGLRRRGWECLVVMPGMDARGIPHPPSDREVERLPAVSWHAYPDVRAALWQRHRVRALINEFHPDVVHCATEFVVGWYGRQEARRAGVPYTTSYHTDFSRYTASWGVPWLRRPVQSWIRYFHRHAARVFTPSVSARNDLRALGLRELEVWGRGVDVNLFRPRAGLDTTCADERPFRFLYVGRLAPEKNIELLIDAMALTQARHPDRAMVLDIVGDGPSREALTERAARQSTVTIRFLGAQDRQCALPRIYAEADAFVYASATETLGLVVLEAMAAGLPVIATPAGGIAEHLRDDINGLAYPTGDCGRCADAMSRMLTDALARVRLAKGARATAEQRSWDSELQRLDVSYREVLARSRESHGI</sequence>
<dbReference type="InterPro" id="IPR028098">
    <property type="entry name" value="Glyco_trans_4-like_N"/>
</dbReference>
<proteinExistence type="predicted"/>
<evidence type="ECO:0000259" key="1">
    <source>
        <dbReference type="Pfam" id="PF00534"/>
    </source>
</evidence>
<dbReference type="CDD" id="cd03814">
    <property type="entry name" value="GT4-like"/>
    <property type="match status" value="1"/>
</dbReference>
<dbReference type="InterPro" id="IPR001296">
    <property type="entry name" value="Glyco_trans_1"/>
</dbReference>
<dbReference type="OMA" id="VLPMSMI"/>
<dbReference type="SUPFAM" id="SSF53756">
    <property type="entry name" value="UDP-Glycosyltransferase/glycogen phosphorylase"/>
    <property type="match status" value="1"/>
</dbReference>
<dbReference type="GO" id="GO:0016758">
    <property type="term" value="F:hexosyltransferase activity"/>
    <property type="evidence" value="ECO:0007669"/>
    <property type="project" value="TreeGrafter"/>
</dbReference>